<keyword evidence="1" id="KW-0472">Membrane</keyword>
<dbReference type="PANTHER" id="PTHR40465:SF1">
    <property type="entry name" value="DUF6534 DOMAIN-CONTAINING PROTEIN"/>
    <property type="match status" value="1"/>
</dbReference>
<evidence type="ECO:0000259" key="2">
    <source>
        <dbReference type="Pfam" id="PF20152"/>
    </source>
</evidence>
<keyword evidence="1" id="KW-0812">Transmembrane</keyword>
<sequence>MASSLPDPLLTSAVVQISGPLIIGNILDSVLLGILSVQVYLYYQAFPDDRAFTKILVYSVYTIELVTTILLVDNAFAIFGYGFAQLSTLTKTYFAWLTVPTMSGIVACITQCFYAYRIHVLSGGNRVIPGLIVAISMASSTGAFVAAAFIRTANDLTSLQTRRISLAIAVWCSTSALCDVLIAICMTYYLTRFKNITGIRQTQTIVAKLTRLIIETGTLTALVAILILVLFLTFRQRMYYVPPADILQKLYANTILVVLNSRMRIVGGRGLAMENGTEIVLMSAIQFTPDARACANTEGASQAAVDDVSGLTQNVVEIKAETSLE</sequence>
<protein>
    <recommendedName>
        <fullName evidence="2">DUF6534 domain-containing protein</fullName>
    </recommendedName>
</protein>
<proteinExistence type="predicted"/>
<dbReference type="InterPro" id="IPR045339">
    <property type="entry name" value="DUF6534"/>
</dbReference>
<feature type="domain" description="DUF6534" evidence="2">
    <location>
        <begin position="175"/>
        <end position="263"/>
    </location>
</feature>
<reference evidence="3" key="1">
    <citation type="submission" date="2023-03" db="EMBL/GenBank/DDBJ databases">
        <title>Massive genome expansion in bonnet fungi (Mycena s.s.) driven by repeated elements and novel gene families across ecological guilds.</title>
        <authorList>
            <consortium name="Lawrence Berkeley National Laboratory"/>
            <person name="Harder C.B."/>
            <person name="Miyauchi S."/>
            <person name="Viragh M."/>
            <person name="Kuo A."/>
            <person name="Thoen E."/>
            <person name="Andreopoulos B."/>
            <person name="Lu D."/>
            <person name="Skrede I."/>
            <person name="Drula E."/>
            <person name="Henrissat B."/>
            <person name="Morin E."/>
            <person name="Kohler A."/>
            <person name="Barry K."/>
            <person name="LaButti K."/>
            <person name="Morin E."/>
            <person name="Salamov A."/>
            <person name="Lipzen A."/>
            <person name="Mereny Z."/>
            <person name="Hegedus B."/>
            <person name="Baldrian P."/>
            <person name="Stursova M."/>
            <person name="Weitz H."/>
            <person name="Taylor A."/>
            <person name="Grigoriev I.V."/>
            <person name="Nagy L.G."/>
            <person name="Martin F."/>
            <person name="Kauserud H."/>
        </authorList>
    </citation>
    <scope>NUCLEOTIDE SEQUENCE</scope>
    <source>
        <strain evidence="3">9284</strain>
    </source>
</reference>
<dbReference type="AlphaFoldDB" id="A0AAD7BPJ0"/>
<feature type="transmembrane region" description="Helical" evidence="1">
    <location>
        <begin position="93"/>
        <end position="116"/>
    </location>
</feature>
<organism evidence="3 4">
    <name type="scientific">Roridomyces roridus</name>
    <dbReference type="NCBI Taxonomy" id="1738132"/>
    <lineage>
        <taxon>Eukaryota</taxon>
        <taxon>Fungi</taxon>
        <taxon>Dikarya</taxon>
        <taxon>Basidiomycota</taxon>
        <taxon>Agaricomycotina</taxon>
        <taxon>Agaricomycetes</taxon>
        <taxon>Agaricomycetidae</taxon>
        <taxon>Agaricales</taxon>
        <taxon>Marasmiineae</taxon>
        <taxon>Mycenaceae</taxon>
        <taxon>Roridomyces</taxon>
    </lineage>
</organism>
<feature type="transmembrane region" description="Helical" evidence="1">
    <location>
        <begin position="20"/>
        <end position="43"/>
    </location>
</feature>
<accession>A0AAD7BPJ0</accession>
<dbReference type="EMBL" id="JARKIF010000011">
    <property type="protein sequence ID" value="KAJ7626950.1"/>
    <property type="molecule type" value="Genomic_DNA"/>
</dbReference>
<feature type="transmembrane region" description="Helical" evidence="1">
    <location>
        <begin position="164"/>
        <end position="191"/>
    </location>
</feature>
<gene>
    <name evidence="3" type="ORF">FB45DRAFT_920369</name>
</gene>
<dbReference type="Pfam" id="PF20152">
    <property type="entry name" value="DUF6534"/>
    <property type="match status" value="1"/>
</dbReference>
<keyword evidence="4" id="KW-1185">Reference proteome</keyword>
<keyword evidence="1" id="KW-1133">Transmembrane helix</keyword>
<dbReference type="PANTHER" id="PTHR40465">
    <property type="entry name" value="CHROMOSOME 1, WHOLE GENOME SHOTGUN SEQUENCE"/>
    <property type="match status" value="1"/>
</dbReference>
<name>A0AAD7BPJ0_9AGAR</name>
<dbReference type="Proteomes" id="UP001221142">
    <property type="component" value="Unassembled WGS sequence"/>
</dbReference>
<feature type="transmembrane region" description="Helical" evidence="1">
    <location>
        <begin position="128"/>
        <end position="152"/>
    </location>
</feature>
<feature type="transmembrane region" description="Helical" evidence="1">
    <location>
        <begin position="212"/>
        <end position="234"/>
    </location>
</feature>
<evidence type="ECO:0000313" key="3">
    <source>
        <dbReference type="EMBL" id="KAJ7626950.1"/>
    </source>
</evidence>
<evidence type="ECO:0000256" key="1">
    <source>
        <dbReference type="SAM" id="Phobius"/>
    </source>
</evidence>
<evidence type="ECO:0000313" key="4">
    <source>
        <dbReference type="Proteomes" id="UP001221142"/>
    </source>
</evidence>
<feature type="transmembrane region" description="Helical" evidence="1">
    <location>
        <begin position="55"/>
        <end position="81"/>
    </location>
</feature>
<comment type="caution">
    <text evidence="3">The sequence shown here is derived from an EMBL/GenBank/DDBJ whole genome shotgun (WGS) entry which is preliminary data.</text>
</comment>